<dbReference type="InterPro" id="IPR038340">
    <property type="entry name" value="MRP-L47_sf"/>
</dbReference>
<proteinExistence type="inferred from homology"/>
<evidence type="ECO:0000256" key="5">
    <source>
        <dbReference type="ARBA" id="ARBA00023274"/>
    </source>
</evidence>
<dbReference type="InterPro" id="IPR010729">
    <property type="entry name" value="Ribosomal_uL29_mit"/>
</dbReference>
<dbReference type="PANTHER" id="PTHR21183:SF18">
    <property type="entry name" value="LARGE RIBOSOMAL SUBUNIT PROTEIN UL29M"/>
    <property type="match status" value="1"/>
</dbReference>
<sequence length="263" mass="31189">MAVSAVLRSFVSGLRSGLRTPTVIQLGRCHGTEVCLVAAPVQPETSHKRKFHSTVRRKDLMEFFDIKKNWGQKEVRSGRSWTKDELRIKSNSDLHKLWFVLYKEKNMLLTMQEECDLVAELFPNPERLDKVEESMVNLQDVIKERDTAVKLLEIGITGDAPTKECYSGLGRRYMHKYEEHLMPYWRNPRHYAKRYVVDKPRGFTREFLLRLWEKNRRQKRKALGFQKHLLHEARKEYPGHPIWAEKDVKDLTYEEVYHSKMSD</sequence>
<evidence type="ECO:0000256" key="6">
    <source>
        <dbReference type="ARBA" id="ARBA00035289"/>
    </source>
</evidence>
<comment type="subcellular location">
    <subcellularLocation>
        <location evidence="1">Mitochondrion</location>
    </subcellularLocation>
</comment>
<evidence type="ECO:0000256" key="3">
    <source>
        <dbReference type="ARBA" id="ARBA00022980"/>
    </source>
</evidence>
<comment type="similarity">
    <text evidence="2">Belongs to the universal ribosomal protein uL29 family.</text>
</comment>
<dbReference type="GO" id="GO:0003735">
    <property type="term" value="F:structural constituent of ribosome"/>
    <property type="evidence" value="ECO:0007669"/>
    <property type="project" value="InterPro"/>
</dbReference>
<protein>
    <recommendedName>
        <fullName evidence="6">Large ribosomal subunit protein uL29m</fullName>
    </recommendedName>
</protein>
<dbReference type="Proteomes" id="UP000186922">
    <property type="component" value="Unassembled WGS sequence"/>
</dbReference>
<dbReference type="STRING" id="947166.A0A1D1VC46"/>
<dbReference type="Pfam" id="PF06984">
    <property type="entry name" value="MRP-L47"/>
    <property type="match status" value="1"/>
</dbReference>
<evidence type="ECO:0000256" key="4">
    <source>
        <dbReference type="ARBA" id="ARBA00023128"/>
    </source>
</evidence>
<comment type="caution">
    <text evidence="7">The sequence shown here is derived from an EMBL/GenBank/DDBJ whole genome shotgun (WGS) entry which is preliminary data.</text>
</comment>
<dbReference type="GO" id="GO:0032543">
    <property type="term" value="P:mitochondrial translation"/>
    <property type="evidence" value="ECO:0007669"/>
    <property type="project" value="TreeGrafter"/>
</dbReference>
<keyword evidence="8" id="KW-1185">Reference proteome</keyword>
<dbReference type="AlphaFoldDB" id="A0A1D1VC46"/>
<keyword evidence="3" id="KW-0689">Ribosomal protein</keyword>
<keyword evidence="5" id="KW-0687">Ribonucleoprotein</keyword>
<organism evidence="7 8">
    <name type="scientific">Ramazzottius varieornatus</name>
    <name type="common">Water bear</name>
    <name type="synonym">Tardigrade</name>
    <dbReference type="NCBI Taxonomy" id="947166"/>
    <lineage>
        <taxon>Eukaryota</taxon>
        <taxon>Metazoa</taxon>
        <taxon>Ecdysozoa</taxon>
        <taxon>Tardigrada</taxon>
        <taxon>Eutardigrada</taxon>
        <taxon>Parachela</taxon>
        <taxon>Hypsibioidea</taxon>
        <taxon>Ramazzottiidae</taxon>
        <taxon>Ramazzottius</taxon>
    </lineage>
</organism>
<accession>A0A1D1VC46</accession>
<keyword evidence="4" id="KW-0496">Mitochondrion</keyword>
<evidence type="ECO:0000313" key="7">
    <source>
        <dbReference type="EMBL" id="GAU99204.1"/>
    </source>
</evidence>
<name>A0A1D1VC46_RAMVA</name>
<evidence type="ECO:0000256" key="1">
    <source>
        <dbReference type="ARBA" id="ARBA00004173"/>
    </source>
</evidence>
<evidence type="ECO:0000313" key="8">
    <source>
        <dbReference type="Proteomes" id="UP000186922"/>
    </source>
</evidence>
<dbReference type="OrthoDB" id="270763at2759"/>
<dbReference type="EMBL" id="BDGG01000005">
    <property type="protein sequence ID" value="GAU99204.1"/>
    <property type="molecule type" value="Genomic_DNA"/>
</dbReference>
<dbReference type="GO" id="GO:0005762">
    <property type="term" value="C:mitochondrial large ribosomal subunit"/>
    <property type="evidence" value="ECO:0007669"/>
    <property type="project" value="TreeGrafter"/>
</dbReference>
<dbReference type="PANTHER" id="PTHR21183">
    <property type="entry name" value="RIBOSOMAL PROTEIN L47, MITOCHONDRIAL-RELATED"/>
    <property type="match status" value="1"/>
</dbReference>
<evidence type="ECO:0000256" key="2">
    <source>
        <dbReference type="ARBA" id="ARBA00009254"/>
    </source>
</evidence>
<reference evidence="7 8" key="1">
    <citation type="journal article" date="2016" name="Nat. Commun.">
        <title>Extremotolerant tardigrade genome and improved radiotolerance of human cultured cells by tardigrade-unique protein.</title>
        <authorList>
            <person name="Hashimoto T."/>
            <person name="Horikawa D.D."/>
            <person name="Saito Y."/>
            <person name="Kuwahara H."/>
            <person name="Kozuka-Hata H."/>
            <person name="Shin-I T."/>
            <person name="Minakuchi Y."/>
            <person name="Ohishi K."/>
            <person name="Motoyama A."/>
            <person name="Aizu T."/>
            <person name="Enomoto A."/>
            <person name="Kondo K."/>
            <person name="Tanaka S."/>
            <person name="Hara Y."/>
            <person name="Koshikawa S."/>
            <person name="Sagara H."/>
            <person name="Miura T."/>
            <person name="Yokobori S."/>
            <person name="Miyagawa K."/>
            <person name="Suzuki Y."/>
            <person name="Kubo T."/>
            <person name="Oyama M."/>
            <person name="Kohara Y."/>
            <person name="Fujiyama A."/>
            <person name="Arakawa K."/>
            <person name="Katayama T."/>
            <person name="Toyoda A."/>
            <person name="Kunieda T."/>
        </authorList>
    </citation>
    <scope>NUCLEOTIDE SEQUENCE [LARGE SCALE GENOMIC DNA]</scope>
    <source>
        <strain evidence="7 8">YOKOZUNA-1</strain>
    </source>
</reference>
<gene>
    <name evidence="7" type="primary">RvY_10237-1</name>
    <name evidence="7" type="synonym">RvY_10237.1</name>
    <name evidence="7" type="ORF">RvY_10237</name>
</gene>
<dbReference type="Gene3D" id="6.10.330.20">
    <property type="match status" value="1"/>
</dbReference>